<keyword evidence="5" id="KW-0689">Ribosomal protein</keyword>
<evidence type="ECO:0000256" key="4">
    <source>
        <dbReference type="ARBA" id="ARBA00022490"/>
    </source>
</evidence>
<evidence type="ECO:0000256" key="2">
    <source>
        <dbReference type="ARBA" id="ARBA00007116"/>
    </source>
</evidence>
<comment type="subunit">
    <text evidence="3">Component of the large ribosomal subunit (LSU).</text>
</comment>
<keyword evidence="4" id="KW-0963">Cytoplasm</keyword>
<dbReference type="Pfam" id="PF14204">
    <property type="entry name" value="Ribosomal_L18_c"/>
    <property type="match status" value="1"/>
</dbReference>
<evidence type="ECO:0000313" key="9">
    <source>
        <dbReference type="EMBL" id="KAJ8460902.1"/>
    </source>
</evidence>
<dbReference type="GO" id="GO:0009965">
    <property type="term" value="P:leaf morphogenesis"/>
    <property type="evidence" value="ECO:0007669"/>
    <property type="project" value="UniProtKB-ARBA"/>
</dbReference>
<dbReference type="GO" id="GO:0006412">
    <property type="term" value="P:translation"/>
    <property type="evidence" value="ECO:0007669"/>
    <property type="project" value="InterPro"/>
</dbReference>
<feature type="domain" description="Large ribosomal subunit protein uL18 C-terminal eukaryotes" evidence="8">
    <location>
        <begin position="349"/>
        <end position="403"/>
    </location>
</feature>
<name>A0AAV8Q0K0_ENSVE</name>
<dbReference type="InterPro" id="IPR057268">
    <property type="entry name" value="Ribosomal_L18"/>
</dbReference>
<accession>A0AAV8Q0K0</accession>
<dbReference type="GO" id="GO:0051301">
    <property type="term" value="P:cell division"/>
    <property type="evidence" value="ECO:0007669"/>
    <property type="project" value="UniProtKB-ARBA"/>
</dbReference>
<dbReference type="SUPFAM" id="SSF53137">
    <property type="entry name" value="Translational machinery components"/>
    <property type="match status" value="1"/>
</dbReference>
<evidence type="ECO:0000256" key="7">
    <source>
        <dbReference type="SAM" id="MobiDB-lite"/>
    </source>
</evidence>
<dbReference type="Pfam" id="PF17144">
    <property type="entry name" value="Ribosomal_L5e"/>
    <property type="match status" value="1"/>
</dbReference>
<dbReference type="HAMAP" id="MF_01337_A">
    <property type="entry name" value="Ribosomal_uL18_A"/>
    <property type="match status" value="1"/>
</dbReference>
<evidence type="ECO:0000256" key="3">
    <source>
        <dbReference type="ARBA" id="ARBA00011113"/>
    </source>
</evidence>
<gene>
    <name evidence="9" type="ORF">OPV22_033828</name>
</gene>
<dbReference type="GO" id="GO:0003735">
    <property type="term" value="F:structural constituent of ribosome"/>
    <property type="evidence" value="ECO:0007669"/>
    <property type="project" value="InterPro"/>
</dbReference>
<dbReference type="FunFam" id="3.30.420.100:FF:000002">
    <property type="entry name" value="60S ribosomal protein L5"/>
    <property type="match status" value="1"/>
</dbReference>
<dbReference type="InterPro" id="IPR025607">
    <property type="entry name" value="Ribosomal_uL18_C_euk"/>
</dbReference>
<comment type="similarity">
    <text evidence="2">Belongs to the universal ribosomal protein uL18 family.</text>
</comment>
<dbReference type="CDD" id="cd00432">
    <property type="entry name" value="Ribosomal_L18_L5e"/>
    <property type="match status" value="1"/>
</dbReference>
<feature type="region of interest" description="Disordered" evidence="7">
    <location>
        <begin position="81"/>
        <end position="106"/>
    </location>
</feature>
<dbReference type="PANTHER" id="PTHR23410">
    <property type="entry name" value="RIBOSOMAL PROTEIN L5-RELATED"/>
    <property type="match status" value="1"/>
</dbReference>
<evidence type="ECO:0000313" key="10">
    <source>
        <dbReference type="Proteomes" id="UP001222027"/>
    </source>
</evidence>
<dbReference type="EMBL" id="JAQQAF010000009">
    <property type="protein sequence ID" value="KAJ8460902.1"/>
    <property type="molecule type" value="Genomic_DNA"/>
</dbReference>
<reference evidence="9 10" key="1">
    <citation type="submission" date="2022-12" db="EMBL/GenBank/DDBJ databases">
        <title>Chromosome-scale assembly of the Ensete ventricosum genome.</title>
        <authorList>
            <person name="Dussert Y."/>
            <person name="Stocks J."/>
            <person name="Wendawek A."/>
            <person name="Woldeyes F."/>
            <person name="Nichols R.A."/>
            <person name="Borrell J.S."/>
        </authorList>
    </citation>
    <scope>NUCLEOTIDE SEQUENCE [LARGE SCALE GENOMIC DNA]</scope>
    <source>
        <strain evidence="10">cv. Maze</strain>
        <tissue evidence="9">Seeds</tissue>
    </source>
</reference>
<sequence>MNQVSVLQFPLSAPLSSIILADAVEHKLKSFTVVELDPNPHQAFFLSLASATAPEDQAERSRASDLGIRLTWVASRVANEPKRRPPFKPFAPLRRREHTPQQQQRRRWRRSALGMAFVKSQKTKAYFKRYQVKYKRRREGKTDYRARIRLINQDKNKYNTPKYRFVVRFTNKGIAAQIISASIAGDLVLASAYAHELPRYGLEVGLTNYAAAYCTGLLLARRVLKMLEMDEEYQGNVEATGEDFSVEPGESRRPFRALLDVGLVRTTTGNRVFGALKGALDGGLDIPHNDKRFAGFKKDEKQLDVEVHRKYIFGGHVASYMKTLMEDEPEKYQAHFSEYINRGIEPDGMEETYKKVHAAIRADPTAAKSTKPPPKEHKRYNLKKLTYEERKAKLIERLNALNASAGADSDEEDDYHRCCHPPSLISFSPFFLPPSRRLYLKPENPPLLPSATSEFRFSLLVTSVPQILLET</sequence>
<dbReference type="PANTHER" id="PTHR23410:SF12">
    <property type="entry name" value="LARGE RIBOSOMAL SUBUNIT PROTEIN UL18"/>
    <property type="match status" value="1"/>
</dbReference>
<evidence type="ECO:0000256" key="5">
    <source>
        <dbReference type="ARBA" id="ARBA00022980"/>
    </source>
</evidence>
<dbReference type="GO" id="GO:0009955">
    <property type="term" value="P:adaxial/abaxial pattern specification"/>
    <property type="evidence" value="ECO:0007669"/>
    <property type="project" value="UniProtKB-ARBA"/>
</dbReference>
<evidence type="ECO:0000256" key="1">
    <source>
        <dbReference type="ARBA" id="ARBA00004496"/>
    </source>
</evidence>
<protein>
    <recommendedName>
        <fullName evidence="8">Large ribosomal subunit protein uL18 C-terminal eukaryotes domain-containing protein</fullName>
    </recommendedName>
</protein>
<dbReference type="Proteomes" id="UP001222027">
    <property type="component" value="Unassembled WGS sequence"/>
</dbReference>
<dbReference type="PRINTS" id="PR00058">
    <property type="entry name" value="RIBOSOMALL5"/>
</dbReference>
<dbReference type="GO" id="GO:0008097">
    <property type="term" value="F:5S rRNA binding"/>
    <property type="evidence" value="ECO:0007669"/>
    <property type="project" value="InterPro"/>
</dbReference>
<comment type="subcellular location">
    <subcellularLocation>
        <location evidence="1">Cytoplasm</location>
    </subcellularLocation>
</comment>
<dbReference type="AlphaFoldDB" id="A0AAV8Q0K0"/>
<comment type="caution">
    <text evidence="9">The sequence shown here is derived from an EMBL/GenBank/DDBJ whole genome shotgun (WGS) entry which is preliminary data.</text>
</comment>
<keyword evidence="6" id="KW-0687">Ribonucleoprotein</keyword>
<dbReference type="InterPro" id="IPR005485">
    <property type="entry name" value="Rbsml_uL18_euk_arch"/>
</dbReference>
<proteinExistence type="inferred from homology"/>
<dbReference type="GO" id="GO:0022625">
    <property type="term" value="C:cytosolic large ribosomal subunit"/>
    <property type="evidence" value="ECO:0007669"/>
    <property type="project" value="TreeGrafter"/>
</dbReference>
<organism evidence="9 10">
    <name type="scientific">Ensete ventricosum</name>
    <name type="common">Abyssinian banana</name>
    <name type="synonym">Musa ensete</name>
    <dbReference type="NCBI Taxonomy" id="4639"/>
    <lineage>
        <taxon>Eukaryota</taxon>
        <taxon>Viridiplantae</taxon>
        <taxon>Streptophyta</taxon>
        <taxon>Embryophyta</taxon>
        <taxon>Tracheophyta</taxon>
        <taxon>Spermatophyta</taxon>
        <taxon>Magnoliopsida</taxon>
        <taxon>Liliopsida</taxon>
        <taxon>Zingiberales</taxon>
        <taxon>Musaceae</taxon>
        <taxon>Ensete</taxon>
    </lineage>
</organism>
<evidence type="ECO:0000256" key="6">
    <source>
        <dbReference type="ARBA" id="ARBA00023274"/>
    </source>
</evidence>
<evidence type="ECO:0000259" key="8">
    <source>
        <dbReference type="Pfam" id="PF14204"/>
    </source>
</evidence>
<keyword evidence="10" id="KW-1185">Reference proteome</keyword>
<dbReference type="Gene3D" id="3.30.420.100">
    <property type="match status" value="1"/>
</dbReference>
<dbReference type="GO" id="GO:0000027">
    <property type="term" value="P:ribosomal large subunit assembly"/>
    <property type="evidence" value="ECO:0007669"/>
    <property type="project" value="TreeGrafter"/>
</dbReference>